<feature type="domain" description="Porin" evidence="12">
    <location>
        <begin position="8"/>
        <end position="302"/>
    </location>
</feature>
<comment type="subunit">
    <text evidence="2">Homotrimer.</text>
</comment>
<evidence type="ECO:0000256" key="3">
    <source>
        <dbReference type="ARBA" id="ARBA00022448"/>
    </source>
</evidence>
<dbReference type="GO" id="GO:0006811">
    <property type="term" value="P:monoatomic ion transport"/>
    <property type="evidence" value="ECO:0007669"/>
    <property type="project" value="UniProtKB-KW"/>
</dbReference>
<proteinExistence type="predicted"/>
<dbReference type="InterPro" id="IPR050298">
    <property type="entry name" value="Gram-neg_bact_OMP"/>
</dbReference>
<evidence type="ECO:0000256" key="6">
    <source>
        <dbReference type="ARBA" id="ARBA00022729"/>
    </source>
</evidence>
<dbReference type="PANTHER" id="PTHR34501">
    <property type="entry name" value="PROTEIN YDDL-RELATED"/>
    <property type="match status" value="1"/>
</dbReference>
<evidence type="ECO:0000313" key="14">
    <source>
        <dbReference type="Proteomes" id="UP000433788"/>
    </source>
</evidence>
<evidence type="ECO:0000256" key="2">
    <source>
        <dbReference type="ARBA" id="ARBA00011233"/>
    </source>
</evidence>
<dbReference type="InterPro" id="IPR002299">
    <property type="entry name" value="Porin_Neis"/>
</dbReference>
<dbReference type="AlphaFoldDB" id="A0A6N7QN47"/>
<keyword evidence="4" id="KW-1134">Transmembrane beta strand</keyword>
<accession>A0A6N7QN47</accession>
<keyword evidence="6 11" id="KW-0732">Signal</keyword>
<keyword evidence="10" id="KW-0998">Cell outer membrane</keyword>
<evidence type="ECO:0000256" key="1">
    <source>
        <dbReference type="ARBA" id="ARBA00004571"/>
    </source>
</evidence>
<dbReference type="EMBL" id="WJPP01000001">
    <property type="protein sequence ID" value="MRH77110.1"/>
    <property type="molecule type" value="Genomic_DNA"/>
</dbReference>
<dbReference type="InterPro" id="IPR033900">
    <property type="entry name" value="Gram_neg_porin_domain"/>
</dbReference>
<keyword evidence="9" id="KW-0472">Membrane</keyword>
<dbReference type="RefSeq" id="WP_153718191.1">
    <property type="nucleotide sequence ID" value="NZ_WJPP01000001.1"/>
</dbReference>
<evidence type="ECO:0000256" key="7">
    <source>
        <dbReference type="ARBA" id="ARBA00023065"/>
    </source>
</evidence>
<reference evidence="13 14" key="1">
    <citation type="submission" date="2019-11" db="EMBL/GenBank/DDBJ databases">
        <authorList>
            <person name="Zhang X.Y."/>
        </authorList>
    </citation>
    <scope>NUCLEOTIDE SEQUENCE [LARGE SCALE GENOMIC DNA]</scope>
    <source>
        <strain evidence="13 14">C176</strain>
    </source>
</reference>
<comment type="caution">
    <text evidence="13">The sequence shown here is derived from an EMBL/GenBank/DDBJ whole genome shotgun (WGS) entry which is preliminary data.</text>
</comment>
<protein>
    <submittedName>
        <fullName evidence="13">Porin</fullName>
    </submittedName>
</protein>
<dbReference type="Proteomes" id="UP000433788">
    <property type="component" value="Unassembled WGS sequence"/>
</dbReference>
<evidence type="ECO:0000259" key="12">
    <source>
        <dbReference type="Pfam" id="PF13609"/>
    </source>
</evidence>
<feature type="signal peptide" evidence="11">
    <location>
        <begin position="1"/>
        <end position="22"/>
    </location>
</feature>
<keyword evidence="3" id="KW-0813">Transport</keyword>
<evidence type="ECO:0000256" key="4">
    <source>
        <dbReference type="ARBA" id="ARBA00022452"/>
    </source>
</evidence>
<comment type="subcellular location">
    <subcellularLocation>
        <location evidence="1">Cell outer membrane</location>
        <topology evidence="1">Multi-pass membrane protein</topology>
    </subcellularLocation>
</comment>
<feature type="chain" id="PRO_5026742179" evidence="11">
    <location>
        <begin position="23"/>
        <end position="322"/>
    </location>
</feature>
<gene>
    <name evidence="13" type="ORF">GH984_00085</name>
</gene>
<evidence type="ECO:0000256" key="9">
    <source>
        <dbReference type="ARBA" id="ARBA00023136"/>
    </source>
</evidence>
<dbReference type="SUPFAM" id="SSF56935">
    <property type="entry name" value="Porins"/>
    <property type="match status" value="1"/>
</dbReference>
<evidence type="ECO:0000313" key="13">
    <source>
        <dbReference type="EMBL" id="MRH77110.1"/>
    </source>
</evidence>
<evidence type="ECO:0000256" key="10">
    <source>
        <dbReference type="ARBA" id="ARBA00023237"/>
    </source>
</evidence>
<keyword evidence="14" id="KW-1185">Reference proteome</keyword>
<dbReference type="PANTHER" id="PTHR34501:SF9">
    <property type="entry name" value="MAJOR OUTER MEMBRANE PROTEIN P.IA"/>
    <property type="match status" value="1"/>
</dbReference>
<dbReference type="PRINTS" id="PR00184">
    <property type="entry name" value="NEISSPPORIN"/>
</dbReference>
<dbReference type="Pfam" id="PF13609">
    <property type="entry name" value="Porin_4"/>
    <property type="match status" value="1"/>
</dbReference>
<keyword evidence="7" id="KW-0406">Ion transport</keyword>
<dbReference type="GO" id="GO:0046930">
    <property type="term" value="C:pore complex"/>
    <property type="evidence" value="ECO:0007669"/>
    <property type="project" value="UniProtKB-KW"/>
</dbReference>
<dbReference type="Gene3D" id="2.40.160.10">
    <property type="entry name" value="Porin"/>
    <property type="match status" value="1"/>
</dbReference>
<sequence>MKNMSKLALVVAAGMAASSAQAIDMEVGENTVLSVYGEVLPRFTIEEGADGNDTDEFTDDGSIVGFAAERELGNGLTAYTYIEFAYNFFGEDSDVERDASAFGLYGDFGEVALGDIDNVFEDLITDATDPFENASLDGESLTSEDKMITYYSPDFGGFAYRVQTRITDETDSDQDDLELSLMAGIEYSFDNISLHAAYDNRGSENALDSGFDSEDPVVGVAAVIDLDVVELGARYAMQGNADGNDIDYAGVSAVFDYGNGDLYAAFQEVSKDVGEDQSQFAFGANFDLADGFYMYAEYGSYDLVTGDDGTDTITEVGLVYEY</sequence>
<name>A0A6N7QN47_9GAMM</name>
<evidence type="ECO:0000256" key="8">
    <source>
        <dbReference type="ARBA" id="ARBA00023114"/>
    </source>
</evidence>
<evidence type="ECO:0000256" key="11">
    <source>
        <dbReference type="SAM" id="SignalP"/>
    </source>
</evidence>
<keyword evidence="8" id="KW-0626">Porin</keyword>
<dbReference type="GO" id="GO:0015288">
    <property type="term" value="F:porin activity"/>
    <property type="evidence" value="ECO:0007669"/>
    <property type="project" value="UniProtKB-KW"/>
</dbReference>
<dbReference type="InterPro" id="IPR023614">
    <property type="entry name" value="Porin_dom_sf"/>
</dbReference>
<dbReference type="GO" id="GO:0009279">
    <property type="term" value="C:cell outer membrane"/>
    <property type="evidence" value="ECO:0007669"/>
    <property type="project" value="UniProtKB-SubCell"/>
</dbReference>
<organism evidence="13 14">
    <name type="scientific">Spiribacter salilacus</name>
    <dbReference type="NCBI Taxonomy" id="2664894"/>
    <lineage>
        <taxon>Bacteria</taxon>
        <taxon>Pseudomonadati</taxon>
        <taxon>Pseudomonadota</taxon>
        <taxon>Gammaproteobacteria</taxon>
        <taxon>Chromatiales</taxon>
        <taxon>Ectothiorhodospiraceae</taxon>
        <taxon>Spiribacter</taxon>
    </lineage>
</organism>
<keyword evidence="5" id="KW-0812">Transmembrane</keyword>
<evidence type="ECO:0000256" key="5">
    <source>
        <dbReference type="ARBA" id="ARBA00022692"/>
    </source>
</evidence>